<dbReference type="InterPro" id="IPR023485">
    <property type="entry name" value="Ptyr_pPase"/>
</dbReference>
<dbReference type="Proteomes" id="UP000602653">
    <property type="component" value="Chromosome"/>
</dbReference>
<keyword evidence="3" id="KW-0378">Hydrolase</keyword>
<dbReference type="InterPro" id="IPR036196">
    <property type="entry name" value="Ptyr_pPase_sf"/>
</dbReference>
<sequence>MKILVVCTGNICRSPMGAIVLQSQLDEAGIDASVTSAGVSSEESGHPVDSRAAKVLREKGYRVPLDHHAHQASDMELAHADLILAMTTGHARSLRRMMLSAGLSEEHISRIHLWREFDGTVQPGPAGVFGPGGPLEGQEKVKAGRGSDFYTSNGELDVLDPWYGDASGFYDTLDMVEAGARGIVEFVAKAHGQQ</sequence>
<dbReference type="EMBL" id="CP070228">
    <property type="protein sequence ID" value="QRV02281.1"/>
    <property type="molecule type" value="Genomic_DNA"/>
</dbReference>
<dbReference type="PANTHER" id="PTHR11717">
    <property type="entry name" value="LOW MOLECULAR WEIGHT PROTEIN TYROSINE PHOSPHATASE"/>
    <property type="match status" value="1"/>
</dbReference>
<dbReference type="RefSeq" id="WP_204424632.1">
    <property type="nucleotide sequence ID" value="NZ_CP070228.1"/>
</dbReference>
<dbReference type="Pfam" id="PF01451">
    <property type="entry name" value="LMWPc"/>
    <property type="match status" value="1"/>
</dbReference>
<proteinExistence type="inferred from homology"/>
<keyword evidence="7" id="KW-1185">Reference proteome</keyword>
<dbReference type="SUPFAM" id="SSF52788">
    <property type="entry name" value="Phosphotyrosine protein phosphatases I"/>
    <property type="match status" value="1"/>
</dbReference>
<evidence type="ECO:0000256" key="3">
    <source>
        <dbReference type="ARBA" id="ARBA00022801"/>
    </source>
</evidence>
<organism evidence="6 7">
    <name type="scientific">Arcanobacterium phocisimile</name>
    <dbReference type="NCBI Taxonomy" id="1302235"/>
    <lineage>
        <taxon>Bacteria</taxon>
        <taxon>Bacillati</taxon>
        <taxon>Actinomycetota</taxon>
        <taxon>Actinomycetes</taxon>
        <taxon>Actinomycetales</taxon>
        <taxon>Actinomycetaceae</taxon>
        <taxon>Arcanobacterium</taxon>
    </lineage>
</organism>
<dbReference type="PANTHER" id="PTHR11717:SF7">
    <property type="entry name" value="LOW MOLECULAR WEIGHT PHOSPHOTYROSINE PROTEIN PHOSPHATASE"/>
    <property type="match status" value="1"/>
</dbReference>
<evidence type="ECO:0000256" key="1">
    <source>
        <dbReference type="ARBA" id="ARBA00011063"/>
    </source>
</evidence>
<feature type="domain" description="Phosphotyrosine protein phosphatase I" evidence="5">
    <location>
        <begin position="1"/>
        <end position="189"/>
    </location>
</feature>
<dbReference type="Gene3D" id="3.40.50.2300">
    <property type="match status" value="1"/>
</dbReference>
<evidence type="ECO:0000259" key="5">
    <source>
        <dbReference type="SMART" id="SM00226"/>
    </source>
</evidence>
<accession>A0ABX7IH32</accession>
<evidence type="ECO:0000313" key="7">
    <source>
        <dbReference type="Proteomes" id="UP000602653"/>
    </source>
</evidence>
<keyword evidence="4" id="KW-0904">Protein phosphatase</keyword>
<evidence type="ECO:0000256" key="4">
    <source>
        <dbReference type="ARBA" id="ARBA00022912"/>
    </source>
</evidence>
<dbReference type="InterPro" id="IPR017867">
    <property type="entry name" value="Tyr_phospatase_low_mol_wt"/>
</dbReference>
<name>A0ABX7IH32_9ACTO</name>
<comment type="similarity">
    <text evidence="1">Belongs to the low molecular weight phosphotyrosine protein phosphatase family.</text>
</comment>
<dbReference type="SMART" id="SM00226">
    <property type="entry name" value="LMWPc"/>
    <property type="match status" value="1"/>
</dbReference>
<evidence type="ECO:0000313" key="6">
    <source>
        <dbReference type="EMBL" id="QRV02281.1"/>
    </source>
</evidence>
<dbReference type="InterPro" id="IPR050438">
    <property type="entry name" value="LMW_PTPase"/>
</dbReference>
<reference evidence="6 7" key="1">
    <citation type="submission" date="2021-02" db="EMBL/GenBank/DDBJ databases">
        <title>Complete Genome Sequence of Arcanobacterium phocisimile strain DSM 26142T from a harbour seal.</title>
        <authorList>
            <person name="Borowiak M."/>
            <person name="Alssahen M."/>
            <person name="Malorny B."/>
            <person name="Laemmler C."/>
            <person name="Siebert U."/>
            <person name="Ploetz M."/>
            <person name="Abdulmawjood A."/>
        </authorList>
    </citation>
    <scope>NUCLEOTIDE SEQUENCE [LARGE SCALE GENOMIC DNA]</scope>
    <source>
        <strain evidence="6 7">DSM 26142</strain>
    </source>
</reference>
<evidence type="ECO:0000256" key="2">
    <source>
        <dbReference type="ARBA" id="ARBA00013064"/>
    </source>
</evidence>
<protein>
    <recommendedName>
        <fullName evidence="2">protein-tyrosine-phosphatase</fullName>
        <ecNumber evidence="2">3.1.3.48</ecNumber>
    </recommendedName>
</protein>
<gene>
    <name evidence="6" type="ORF">JTE88_00520</name>
</gene>
<dbReference type="PRINTS" id="PR00719">
    <property type="entry name" value="LMWPTPASE"/>
</dbReference>
<dbReference type="EC" id="3.1.3.48" evidence="2"/>
<dbReference type="CDD" id="cd16343">
    <property type="entry name" value="LMWPTP"/>
    <property type="match status" value="1"/>
</dbReference>